<organism evidence="1 2">
    <name type="scientific">Paraglomus occultum</name>
    <dbReference type="NCBI Taxonomy" id="144539"/>
    <lineage>
        <taxon>Eukaryota</taxon>
        <taxon>Fungi</taxon>
        <taxon>Fungi incertae sedis</taxon>
        <taxon>Mucoromycota</taxon>
        <taxon>Glomeromycotina</taxon>
        <taxon>Glomeromycetes</taxon>
        <taxon>Paraglomerales</taxon>
        <taxon>Paraglomeraceae</taxon>
        <taxon>Paraglomus</taxon>
    </lineage>
</organism>
<keyword evidence="2" id="KW-1185">Reference proteome</keyword>
<dbReference type="OrthoDB" id="2423964at2759"/>
<name>A0A9N9CDC3_9GLOM</name>
<gene>
    <name evidence="1" type="ORF">POCULU_LOCUS7165</name>
</gene>
<reference evidence="1" key="1">
    <citation type="submission" date="2021-06" db="EMBL/GenBank/DDBJ databases">
        <authorList>
            <person name="Kallberg Y."/>
            <person name="Tangrot J."/>
            <person name="Rosling A."/>
        </authorList>
    </citation>
    <scope>NUCLEOTIDE SEQUENCE</scope>
    <source>
        <strain evidence="1">IA702</strain>
    </source>
</reference>
<comment type="caution">
    <text evidence="1">The sequence shown here is derived from an EMBL/GenBank/DDBJ whole genome shotgun (WGS) entry which is preliminary data.</text>
</comment>
<proteinExistence type="predicted"/>
<evidence type="ECO:0000313" key="2">
    <source>
        <dbReference type="Proteomes" id="UP000789572"/>
    </source>
</evidence>
<protein>
    <submittedName>
        <fullName evidence="1">118_t:CDS:1</fullName>
    </submittedName>
</protein>
<sequence length="151" mass="16549">MVQIFAGTSYVRYANDGDAFREIRLRIVEVILFRTLGGGTTLSNQYLKAKTASQTKLAGQTYGDYGNSGENNEDSIPATDDQHEYLTGNISAIGKTLYHGHSLFNSSDDISSGRRFGFILNQTNFYAEADDIGSIIISGRIESVAKYTVVD</sequence>
<dbReference type="AlphaFoldDB" id="A0A9N9CDC3"/>
<evidence type="ECO:0000313" key="1">
    <source>
        <dbReference type="EMBL" id="CAG8594923.1"/>
    </source>
</evidence>
<accession>A0A9N9CDC3</accession>
<dbReference type="Proteomes" id="UP000789572">
    <property type="component" value="Unassembled WGS sequence"/>
</dbReference>
<dbReference type="EMBL" id="CAJVPJ010001529">
    <property type="protein sequence ID" value="CAG8594923.1"/>
    <property type="molecule type" value="Genomic_DNA"/>
</dbReference>